<dbReference type="Proteomes" id="UP001187343">
    <property type="component" value="Unassembled WGS sequence"/>
</dbReference>
<organism evidence="2 3">
    <name type="scientific">Cirrhinus molitorella</name>
    <name type="common">mud carp</name>
    <dbReference type="NCBI Taxonomy" id="172907"/>
    <lineage>
        <taxon>Eukaryota</taxon>
        <taxon>Metazoa</taxon>
        <taxon>Chordata</taxon>
        <taxon>Craniata</taxon>
        <taxon>Vertebrata</taxon>
        <taxon>Euteleostomi</taxon>
        <taxon>Actinopterygii</taxon>
        <taxon>Neopterygii</taxon>
        <taxon>Teleostei</taxon>
        <taxon>Ostariophysi</taxon>
        <taxon>Cypriniformes</taxon>
        <taxon>Cyprinidae</taxon>
        <taxon>Labeoninae</taxon>
        <taxon>Labeonini</taxon>
        <taxon>Cirrhinus</taxon>
    </lineage>
</organism>
<sequence length="71" mass="7976">MQPKSKLRRQNIQAPQKSASHLNQSAHSSISQLIQKMQDYAGVNQSSSKKAVQGQQNQRPTVGIRRLEAFM</sequence>
<comment type="caution">
    <text evidence="2">The sequence shown here is derived from an EMBL/GenBank/DDBJ whole genome shotgun (WGS) entry which is preliminary data.</text>
</comment>
<proteinExistence type="predicted"/>
<accession>A0AA88TJX3</accession>
<dbReference type="AlphaFoldDB" id="A0AA88TJX3"/>
<feature type="compositionally biased region" description="Polar residues" evidence="1">
    <location>
        <begin position="43"/>
        <end position="60"/>
    </location>
</feature>
<evidence type="ECO:0000313" key="2">
    <source>
        <dbReference type="EMBL" id="KAK2869765.1"/>
    </source>
</evidence>
<feature type="region of interest" description="Disordered" evidence="1">
    <location>
        <begin position="1"/>
        <end position="71"/>
    </location>
</feature>
<reference evidence="2" key="1">
    <citation type="submission" date="2023-08" db="EMBL/GenBank/DDBJ databases">
        <title>Chromosome-level Genome Assembly of mud carp (Cirrhinus molitorella).</title>
        <authorList>
            <person name="Liu H."/>
        </authorList>
    </citation>
    <scope>NUCLEOTIDE SEQUENCE</scope>
    <source>
        <strain evidence="2">Prfri</strain>
        <tissue evidence="2">Muscle</tissue>
    </source>
</reference>
<evidence type="ECO:0000313" key="3">
    <source>
        <dbReference type="Proteomes" id="UP001187343"/>
    </source>
</evidence>
<evidence type="ECO:0000256" key="1">
    <source>
        <dbReference type="SAM" id="MobiDB-lite"/>
    </source>
</evidence>
<name>A0AA88TJX3_9TELE</name>
<feature type="compositionally biased region" description="Polar residues" evidence="1">
    <location>
        <begin position="10"/>
        <end position="35"/>
    </location>
</feature>
<protein>
    <submittedName>
        <fullName evidence="2">Uncharacterized protein</fullName>
    </submittedName>
</protein>
<keyword evidence="3" id="KW-1185">Reference proteome</keyword>
<dbReference type="EMBL" id="JAUYZG010000024">
    <property type="protein sequence ID" value="KAK2869765.1"/>
    <property type="molecule type" value="Genomic_DNA"/>
</dbReference>
<gene>
    <name evidence="2" type="ORF">Q8A67_024157</name>
</gene>